<evidence type="ECO:0000313" key="4">
    <source>
        <dbReference type="EMBL" id="GFH46007.1"/>
    </source>
</evidence>
<comment type="caution">
    <text evidence="4">The sequence shown here is derived from an EMBL/GenBank/DDBJ whole genome shotgun (WGS) entry which is preliminary data.</text>
</comment>
<keyword evidence="2" id="KW-0406">Ion transport</keyword>
<dbReference type="GO" id="GO:0006879">
    <property type="term" value="P:intracellular iron ion homeostasis"/>
    <property type="evidence" value="ECO:0007669"/>
    <property type="project" value="TreeGrafter"/>
</dbReference>
<keyword evidence="5" id="KW-1185">Reference proteome</keyword>
<dbReference type="Proteomes" id="UP001054902">
    <property type="component" value="Unassembled WGS sequence"/>
</dbReference>
<protein>
    <recommendedName>
        <fullName evidence="6">Ferroxidase</fullName>
    </recommendedName>
</protein>
<dbReference type="Pfam" id="PF01491">
    <property type="entry name" value="Frataxin_Cyay"/>
    <property type="match status" value="1"/>
</dbReference>
<dbReference type="GO" id="GO:0008199">
    <property type="term" value="F:ferric iron binding"/>
    <property type="evidence" value="ECO:0007669"/>
    <property type="project" value="InterPro"/>
</dbReference>
<dbReference type="PANTHER" id="PTHR16821">
    <property type="entry name" value="FRATAXIN"/>
    <property type="match status" value="1"/>
</dbReference>
<dbReference type="InterPro" id="IPR020895">
    <property type="entry name" value="Frataxin_CS"/>
</dbReference>
<evidence type="ECO:0000256" key="1">
    <source>
        <dbReference type="ARBA" id="ARBA00008183"/>
    </source>
</evidence>
<reference evidence="4 5" key="1">
    <citation type="journal article" date="2021" name="Sci. Rep.">
        <title>The genome of the diatom Chaetoceros tenuissimus carries an ancient integrated fragment of an extant virus.</title>
        <authorList>
            <person name="Hongo Y."/>
            <person name="Kimura K."/>
            <person name="Takaki Y."/>
            <person name="Yoshida Y."/>
            <person name="Baba S."/>
            <person name="Kobayashi G."/>
            <person name="Nagasaki K."/>
            <person name="Hano T."/>
            <person name="Tomaru Y."/>
        </authorList>
    </citation>
    <scope>NUCLEOTIDE SEQUENCE [LARGE SCALE GENOMIC DNA]</scope>
    <source>
        <strain evidence="4 5">NIES-3715</strain>
    </source>
</reference>
<dbReference type="PROSITE" id="PS01344">
    <property type="entry name" value="FRATAXIN_1"/>
    <property type="match status" value="1"/>
</dbReference>
<dbReference type="GO" id="GO:0008198">
    <property type="term" value="F:ferrous iron binding"/>
    <property type="evidence" value="ECO:0007669"/>
    <property type="project" value="TreeGrafter"/>
</dbReference>
<dbReference type="GO" id="GO:0051537">
    <property type="term" value="F:2 iron, 2 sulfur cluster binding"/>
    <property type="evidence" value="ECO:0007669"/>
    <property type="project" value="TreeGrafter"/>
</dbReference>
<keyword evidence="3" id="KW-0408">Iron</keyword>
<evidence type="ECO:0000256" key="2">
    <source>
        <dbReference type="ARBA" id="ARBA00022496"/>
    </source>
</evidence>
<dbReference type="GO" id="GO:0005739">
    <property type="term" value="C:mitochondrion"/>
    <property type="evidence" value="ECO:0007669"/>
    <property type="project" value="TreeGrafter"/>
</dbReference>
<dbReference type="NCBIfam" id="TIGR03421">
    <property type="entry name" value="FeS_CyaY"/>
    <property type="match status" value="1"/>
</dbReference>
<dbReference type="InterPro" id="IPR036524">
    <property type="entry name" value="Frataxin/CyaY_sf"/>
</dbReference>
<dbReference type="AlphaFoldDB" id="A0AAD3H0F0"/>
<dbReference type="PROSITE" id="PS50810">
    <property type="entry name" value="FRATAXIN_2"/>
    <property type="match status" value="1"/>
</dbReference>
<evidence type="ECO:0000256" key="3">
    <source>
        <dbReference type="ARBA" id="ARBA00023004"/>
    </source>
</evidence>
<dbReference type="PANTHER" id="PTHR16821:SF2">
    <property type="entry name" value="FRATAXIN, MITOCHONDRIAL"/>
    <property type="match status" value="1"/>
</dbReference>
<dbReference type="GO" id="GO:0006826">
    <property type="term" value="P:iron ion transport"/>
    <property type="evidence" value="ECO:0007669"/>
    <property type="project" value="UniProtKB-KW"/>
</dbReference>
<dbReference type="SUPFAM" id="SSF55387">
    <property type="entry name" value="Frataxin/Nqo15-like"/>
    <property type="match status" value="1"/>
</dbReference>
<dbReference type="SMART" id="SM01219">
    <property type="entry name" value="Frataxin_Cyay"/>
    <property type="match status" value="1"/>
</dbReference>
<name>A0AAD3H0F0_9STRA</name>
<comment type="similarity">
    <text evidence="1">Belongs to the frataxin family.</text>
</comment>
<sequence length="209" mass="24144">MITKQVSKNIQNILSCQSRQNTRAIASLTNLPRRERIISNNSLSPTTSAFISSHCRNSTDHHPILHNHSLPCIQRRNFHTESDFHNVADSTLETIQDTLDYYFEDNPTFDTPDINYASGVLNVSLSKGTWVLNKQTPNRQIWWSSPITGPRRYEYNEEEKKWTWTKYVDYCDAGENGDWNDTKCLGEALKVELIELYSLEDGLEDLDDL</sequence>
<dbReference type="GO" id="GO:0016226">
    <property type="term" value="P:iron-sulfur cluster assembly"/>
    <property type="evidence" value="ECO:0007669"/>
    <property type="project" value="InterPro"/>
</dbReference>
<dbReference type="GO" id="GO:0034986">
    <property type="term" value="F:iron chaperone activity"/>
    <property type="evidence" value="ECO:0007669"/>
    <property type="project" value="TreeGrafter"/>
</dbReference>
<evidence type="ECO:0000313" key="5">
    <source>
        <dbReference type="Proteomes" id="UP001054902"/>
    </source>
</evidence>
<dbReference type="InterPro" id="IPR002908">
    <property type="entry name" value="Frataxin/CyaY"/>
</dbReference>
<dbReference type="Gene3D" id="3.30.920.10">
    <property type="entry name" value="Frataxin/CyaY"/>
    <property type="match status" value="1"/>
</dbReference>
<dbReference type="GO" id="GO:0004322">
    <property type="term" value="F:ferroxidase activity"/>
    <property type="evidence" value="ECO:0007669"/>
    <property type="project" value="TreeGrafter"/>
</dbReference>
<dbReference type="EMBL" id="BLLK01000022">
    <property type="protein sequence ID" value="GFH46007.1"/>
    <property type="molecule type" value="Genomic_DNA"/>
</dbReference>
<organism evidence="4 5">
    <name type="scientific">Chaetoceros tenuissimus</name>
    <dbReference type="NCBI Taxonomy" id="426638"/>
    <lineage>
        <taxon>Eukaryota</taxon>
        <taxon>Sar</taxon>
        <taxon>Stramenopiles</taxon>
        <taxon>Ochrophyta</taxon>
        <taxon>Bacillariophyta</taxon>
        <taxon>Coscinodiscophyceae</taxon>
        <taxon>Chaetocerotophycidae</taxon>
        <taxon>Chaetocerotales</taxon>
        <taxon>Chaetocerotaceae</taxon>
        <taxon>Chaetoceros</taxon>
    </lineage>
</organism>
<gene>
    <name evidence="4" type="ORF">CTEN210_02481</name>
</gene>
<accession>A0AAD3H0F0</accession>
<evidence type="ECO:0008006" key="6">
    <source>
        <dbReference type="Google" id="ProtNLM"/>
    </source>
</evidence>
<proteinExistence type="inferred from homology"/>
<keyword evidence="2" id="KW-0410">Iron transport</keyword>
<keyword evidence="2" id="KW-0813">Transport</keyword>